<dbReference type="EC" id="2.7.1.39" evidence="3 13"/>
<dbReference type="HAMAP" id="MF_00384">
    <property type="entry name" value="Homoser_kinase"/>
    <property type="match status" value="1"/>
</dbReference>
<evidence type="ECO:0000256" key="6">
    <source>
        <dbReference type="ARBA" id="ARBA00022679"/>
    </source>
</evidence>
<protein>
    <recommendedName>
        <fullName evidence="4 13">Homoserine kinase</fullName>
        <shortName evidence="13">HK</shortName>
        <shortName evidence="13">HSK</shortName>
        <ecNumber evidence="3 13">2.7.1.39</ecNumber>
    </recommendedName>
</protein>
<evidence type="ECO:0000256" key="11">
    <source>
        <dbReference type="ARBA" id="ARBA00049375"/>
    </source>
</evidence>
<gene>
    <name evidence="13 16" type="primary">thrB</name>
    <name evidence="16" type="ORF">NEOCIP111885_03426</name>
</gene>
<dbReference type="InterPro" id="IPR006203">
    <property type="entry name" value="GHMP_knse_ATP-bd_CS"/>
</dbReference>
<dbReference type="EMBL" id="CAKJTG010000022">
    <property type="protein sequence ID" value="CAG9609683.1"/>
    <property type="molecule type" value="Genomic_DNA"/>
</dbReference>
<keyword evidence="5 13" id="KW-0028">Amino-acid biosynthesis</keyword>
<evidence type="ECO:0000313" key="17">
    <source>
        <dbReference type="Proteomes" id="UP000789845"/>
    </source>
</evidence>
<feature type="binding site" evidence="13">
    <location>
        <begin position="88"/>
        <end position="98"/>
    </location>
    <ligand>
        <name>ATP</name>
        <dbReference type="ChEBI" id="CHEBI:30616"/>
    </ligand>
</feature>
<dbReference type="Pfam" id="PF00288">
    <property type="entry name" value="GHMP_kinases_N"/>
    <property type="match status" value="1"/>
</dbReference>
<keyword evidence="6 13" id="KW-0808">Transferase</keyword>
<name>A0A9C7GCG8_9BACI</name>
<evidence type="ECO:0000259" key="14">
    <source>
        <dbReference type="Pfam" id="PF00288"/>
    </source>
</evidence>
<dbReference type="PROSITE" id="PS00627">
    <property type="entry name" value="GHMP_KINASES_ATP"/>
    <property type="match status" value="1"/>
</dbReference>
<evidence type="ECO:0000256" key="8">
    <source>
        <dbReference type="ARBA" id="ARBA00022741"/>
    </source>
</evidence>
<dbReference type="InterPro" id="IPR020568">
    <property type="entry name" value="Ribosomal_Su5_D2-typ_SF"/>
</dbReference>
<keyword evidence="17" id="KW-1185">Reference proteome</keyword>
<dbReference type="GO" id="GO:0005737">
    <property type="term" value="C:cytoplasm"/>
    <property type="evidence" value="ECO:0007669"/>
    <property type="project" value="UniProtKB-SubCell"/>
</dbReference>
<dbReference type="Pfam" id="PF08544">
    <property type="entry name" value="GHMP_kinases_C"/>
    <property type="match status" value="1"/>
</dbReference>
<comment type="catalytic activity">
    <reaction evidence="11 13">
        <text>L-homoserine + ATP = O-phospho-L-homoserine + ADP + H(+)</text>
        <dbReference type="Rhea" id="RHEA:13985"/>
        <dbReference type="ChEBI" id="CHEBI:15378"/>
        <dbReference type="ChEBI" id="CHEBI:30616"/>
        <dbReference type="ChEBI" id="CHEBI:57476"/>
        <dbReference type="ChEBI" id="CHEBI:57590"/>
        <dbReference type="ChEBI" id="CHEBI:456216"/>
        <dbReference type="EC" id="2.7.1.39"/>
    </reaction>
</comment>
<keyword evidence="9 13" id="KW-0418">Kinase</keyword>
<evidence type="ECO:0000256" key="9">
    <source>
        <dbReference type="ARBA" id="ARBA00022777"/>
    </source>
</evidence>
<comment type="similarity">
    <text evidence="2 13">Belongs to the GHMP kinase family. Homoserine kinase subfamily.</text>
</comment>
<evidence type="ECO:0000256" key="2">
    <source>
        <dbReference type="ARBA" id="ARBA00007370"/>
    </source>
</evidence>
<evidence type="ECO:0000256" key="10">
    <source>
        <dbReference type="ARBA" id="ARBA00022840"/>
    </source>
</evidence>
<comment type="pathway">
    <text evidence="1 13">Amino-acid biosynthesis; L-threonine biosynthesis; L-threonine from L-aspartate: step 4/5.</text>
</comment>
<dbReference type="InterPro" id="IPR014721">
    <property type="entry name" value="Ribsml_uS5_D2-typ_fold_subgr"/>
</dbReference>
<evidence type="ECO:0000259" key="15">
    <source>
        <dbReference type="Pfam" id="PF08544"/>
    </source>
</evidence>
<keyword evidence="7 13" id="KW-0791">Threonine biosynthesis</keyword>
<dbReference type="PRINTS" id="PR00958">
    <property type="entry name" value="HOMSERKINASE"/>
</dbReference>
<evidence type="ECO:0000256" key="4">
    <source>
        <dbReference type="ARBA" id="ARBA00017858"/>
    </source>
</evidence>
<dbReference type="AlphaFoldDB" id="A0A9C7GCG8"/>
<evidence type="ECO:0000256" key="5">
    <source>
        <dbReference type="ARBA" id="ARBA00022605"/>
    </source>
</evidence>
<evidence type="ECO:0000256" key="12">
    <source>
        <dbReference type="ARBA" id="ARBA00049954"/>
    </source>
</evidence>
<keyword evidence="8 13" id="KW-0547">Nucleotide-binding</keyword>
<feature type="domain" description="GHMP kinase C-terminal" evidence="15">
    <location>
        <begin position="202"/>
        <end position="267"/>
    </location>
</feature>
<dbReference type="InterPro" id="IPR000870">
    <property type="entry name" value="Homoserine_kinase"/>
</dbReference>
<organism evidence="16 17">
    <name type="scientific">Pseudoneobacillus rhizosphaerae</name>
    <dbReference type="NCBI Taxonomy" id="2880968"/>
    <lineage>
        <taxon>Bacteria</taxon>
        <taxon>Bacillati</taxon>
        <taxon>Bacillota</taxon>
        <taxon>Bacilli</taxon>
        <taxon>Bacillales</taxon>
        <taxon>Bacillaceae</taxon>
        <taxon>Pseudoneobacillus</taxon>
    </lineage>
</organism>
<dbReference type="GO" id="GO:0009088">
    <property type="term" value="P:threonine biosynthetic process"/>
    <property type="evidence" value="ECO:0007669"/>
    <property type="project" value="UniProtKB-UniRule"/>
</dbReference>
<proteinExistence type="inferred from homology"/>
<dbReference type="InterPro" id="IPR013750">
    <property type="entry name" value="GHMP_kinase_C_dom"/>
</dbReference>
<dbReference type="NCBIfam" id="TIGR00191">
    <property type="entry name" value="thrB"/>
    <property type="match status" value="1"/>
</dbReference>
<evidence type="ECO:0000313" key="16">
    <source>
        <dbReference type="EMBL" id="CAG9609683.1"/>
    </source>
</evidence>
<comment type="caution">
    <text evidence="16">The sequence shown here is derived from an EMBL/GenBank/DDBJ whole genome shotgun (WGS) entry which is preliminary data.</text>
</comment>
<evidence type="ECO:0000256" key="1">
    <source>
        <dbReference type="ARBA" id="ARBA00005015"/>
    </source>
</evidence>
<dbReference type="SUPFAM" id="SSF54211">
    <property type="entry name" value="Ribosomal protein S5 domain 2-like"/>
    <property type="match status" value="1"/>
</dbReference>
<dbReference type="Proteomes" id="UP000789845">
    <property type="component" value="Unassembled WGS sequence"/>
</dbReference>
<feature type="domain" description="GHMP kinase N-terminal" evidence="14">
    <location>
        <begin position="59"/>
        <end position="141"/>
    </location>
</feature>
<comment type="subcellular location">
    <subcellularLocation>
        <location evidence="13">Cytoplasm</location>
    </subcellularLocation>
</comment>
<keyword evidence="10 13" id="KW-0067">ATP-binding</keyword>
<dbReference type="PIRSF" id="PIRSF000676">
    <property type="entry name" value="Homoser_kin"/>
    <property type="match status" value="1"/>
</dbReference>
<dbReference type="SUPFAM" id="SSF55060">
    <property type="entry name" value="GHMP Kinase, C-terminal domain"/>
    <property type="match status" value="1"/>
</dbReference>
<comment type="function">
    <text evidence="12 13">Catalyzes the ATP-dependent phosphorylation of L-homoserine to L-homoserine phosphate.</text>
</comment>
<dbReference type="Gene3D" id="3.30.230.10">
    <property type="match status" value="1"/>
</dbReference>
<accession>A0A9C7GCG8</accession>
<evidence type="ECO:0000256" key="7">
    <source>
        <dbReference type="ARBA" id="ARBA00022697"/>
    </source>
</evidence>
<dbReference type="GO" id="GO:0005524">
    <property type="term" value="F:ATP binding"/>
    <property type="evidence" value="ECO:0007669"/>
    <property type="project" value="UniProtKB-UniRule"/>
</dbReference>
<evidence type="ECO:0000256" key="13">
    <source>
        <dbReference type="HAMAP-Rule" id="MF_00384"/>
    </source>
</evidence>
<dbReference type="PANTHER" id="PTHR20861:SF1">
    <property type="entry name" value="HOMOSERINE KINASE"/>
    <property type="match status" value="1"/>
</dbReference>
<dbReference type="InterPro" id="IPR006204">
    <property type="entry name" value="GHMP_kinase_N_dom"/>
</dbReference>
<evidence type="ECO:0000256" key="3">
    <source>
        <dbReference type="ARBA" id="ARBA00012078"/>
    </source>
</evidence>
<keyword evidence="13" id="KW-0963">Cytoplasm</keyword>
<dbReference type="PANTHER" id="PTHR20861">
    <property type="entry name" value="HOMOSERINE/4-DIPHOSPHOCYTIDYL-2-C-METHYL-D-ERYTHRITOL KINASE"/>
    <property type="match status" value="1"/>
</dbReference>
<sequence length="302" mass="32779">MVKPFSIKVPASTANLGPGFDSVGLALSLYLTLEVEPSMNWEFSTTSQVLEGLPSDESHYIYQIAKRVSKRYECSLPACKVKLESDIPLARGLGSSATAIIAGIELADQLGDLQLSKEEKLVIATELEGHPDNVGASLFGGLVIGSYHQSDVQLLSFTDLPFEMVAFIPKHTLLTKESRQVLPEQLPFNVAVEASSMANVLVAALISGNGEMAGKMMERDLLHQPYRKKLIPYYEEITRVSRENGAFGVALSGAGPTLLAFVEKDHGTTLLDTVQVIFPELDTKVLKIDRNGSVVRKKSDSA</sequence>
<dbReference type="InterPro" id="IPR036554">
    <property type="entry name" value="GHMP_kinase_C_sf"/>
</dbReference>
<dbReference type="GO" id="GO:0004413">
    <property type="term" value="F:homoserine kinase activity"/>
    <property type="evidence" value="ECO:0007669"/>
    <property type="project" value="UniProtKB-UniRule"/>
</dbReference>
<dbReference type="RefSeq" id="WP_230497912.1">
    <property type="nucleotide sequence ID" value="NZ_CAKJTG010000022.1"/>
</dbReference>
<dbReference type="Gene3D" id="3.30.70.890">
    <property type="entry name" value="GHMP kinase, C-terminal domain"/>
    <property type="match status" value="1"/>
</dbReference>
<reference evidence="16" key="1">
    <citation type="submission" date="2021-10" db="EMBL/GenBank/DDBJ databases">
        <authorList>
            <person name="Criscuolo A."/>
        </authorList>
    </citation>
    <scope>NUCLEOTIDE SEQUENCE</scope>
    <source>
        <strain evidence="16">CIP111885</strain>
    </source>
</reference>